<dbReference type="RefSeq" id="XP_027458477.1">
    <property type="nucleotide sequence ID" value="XM_027602676.2"/>
</dbReference>
<sequence length="334" mass="35161">MEPQLTSAATLTGGQDDGDEQQDEEEQGGQNVAQLLEEVRPALGDYDVDDAAAARQGGICTGRAGAVSGSAPRDPVEDAALVQAAVVMVQVAGVRALVSWLQRVDAQSSRRSARSCGTPGGCRSQCTTCCASSRCRSVHTCARFTQVPWPRALWGPLGGDSALSSAQMRGVAGQGRGQPTSPAKNPVLASAPGDSDIPGSQAHWEEKPQALRDATRETRAHAHRSVTRQIFAEHLLCARELEAVGGRQTDGRPAHGQIRLFSSLGEVSRDENRAHCPSTGLTGMASEGVTPAVSWLLCERSLAGDHVGDPQPTAKKKVDLRQQQQGTGLRPPPT</sequence>
<keyword evidence="2" id="KW-1185">Reference proteome</keyword>
<evidence type="ECO:0000313" key="2">
    <source>
        <dbReference type="Proteomes" id="UP000515165"/>
    </source>
</evidence>
<feature type="compositionally biased region" description="Acidic residues" evidence="1">
    <location>
        <begin position="16"/>
        <end position="27"/>
    </location>
</feature>
<dbReference type="KEGG" id="zca:113927077"/>
<accession>A0A6J2DUT7</accession>
<name>A0A6J2DUT7_ZALCA</name>
<organism evidence="2 3">
    <name type="scientific">Zalophus californianus</name>
    <name type="common">California sealion</name>
    <dbReference type="NCBI Taxonomy" id="9704"/>
    <lineage>
        <taxon>Eukaryota</taxon>
        <taxon>Metazoa</taxon>
        <taxon>Chordata</taxon>
        <taxon>Craniata</taxon>
        <taxon>Vertebrata</taxon>
        <taxon>Euteleostomi</taxon>
        <taxon>Mammalia</taxon>
        <taxon>Eutheria</taxon>
        <taxon>Laurasiatheria</taxon>
        <taxon>Carnivora</taxon>
        <taxon>Caniformia</taxon>
        <taxon>Pinnipedia</taxon>
        <taxon>Otariidae</taxon>
        <taxon>Zalophus</taxon>
    </lineage>
</organism>
<feature type="compositionally biased region" description="Polar residues" evidence="1">
    <location>
        <begin position="1"/>
        <end position="12"/>
    </location>
</feature>
<evidence type="ECO:0000256" key="1">
    <source>
        <dbReference type="SAM" id="MobiDB-lite"/>
    </source>
</evidence>
<dbReference type="Proteomes" id="UP000515165">
    <property type="component" value="Chromosome 4"/>
</dbReference>
<feature type="region of interest" description="Disordered" evidence="1">
    <location>
        <begin position="1"/>
        <end position="36"/>
    </location>
</feature>
<proteinExistence type="predicted"/>
<gene>
    <name evidence="3" type="primary">LOC113927077</name>
</gene>
<feature type="region of interest" description="Disordered" evidence="1">
    <location>
        <begin position="167"/>
        <end position="201"/>
    </location>
</feature>
<protein>
    <submittedName>
        <fullName evidence="3">Uncharacterized protein LOC113927077</fullName>
    </submittedName>
</protein>
<evidence type="ECO:0000313" key="3">
    <source>
        <dbReference type="RefSeq" id="XP_027458477.1"/>
    </source>
</evidence>
<dbReference type="AlphaFoldDB" id="A0A6J2DUT7"/>
<reference evidence="3" key="1">
    <citation type="submission" date="2025-08" db="UniProtKB">
        <authorList>
            <consortium name="RefSeq"/>
        </authorList>
    </citation>
    <scope>IDENTIFICATION</scope>
    <source>
        <tissue evidence="3">Blood</tissue>
    </source>
</reference>
<dbReference type="GeneID" id="113927077"/>
<feature type="region of interest" description="Disordered" evidence="1">
    <location>
        <begin position="304"/>
        <end position="334"/>
    </location>
</feature>